<evidence type="ECO:0000313" key="9">
    <source>
        <dbReference type="EMBL" id="SFF61609.1"/>
    </source>
</evidence>
<evidence type="ECO:0000256" key="2">
    <source>
        <dbReference type="ARBA" id="ARBA00022448"/>
    </source>
</evidence>
<name>A0A1I2K5J7_9CLOT</name>
<evidence type="ECO:0000259" key="8">
    <source>
        <dbReference type="PROSITE" id="PS50928"/>
    </source>
</evidence>
<evidence type="ECO:0000256" key="4">
    <source>
        <dbReference type="ARBA" id="ARBA00022692"/>
    </source>
</evidence>
<comment type="similarity">
    <text evidence="7">Belongs to the binding-protein-dependent transport system permease family.</text>
</comment>
<proteinExistence type="inferred from homology"/>
<dbReference type="STRING" id="1529.SAMN04487885_104107"/>
<dbReference type="SUPFAM" id="SSF161098">
    <property type="entry name" value="MetI-like"/>
    <property type="match status" value="1"/>
</dbReference>
<organism evidence="9 10">
    <name type="scientific">Clostridium cadaveris</name>
    <dbReference type="NCBI Taxonomy" id="1529"/>
    <lineage>
        <taxon>Bacteria</taxon>
        <taxon>Bacillati</taxon>
        <taxon>Bacillota</taxon>
        <taxon>Clostridia</taxon>
        <taxon>Eubacteriales</taxon>
        <taxon>Clostridiaceae</taxon>
        <taxon>Clostridium</taxon>
    </lineage>
</organism>
<protein>
    <submittedName>
        <fullName evidence="9">NitT/TauT family transport system permease protein</fullName>
    </submittedName>
</protein>
<evidence type="ECO:0000256" key="1">
    <source>
        <dbReference type="ARBA" id="ARBA00004651"/>
    </source>
</evidence>
<keyword evidence="10" id="KW-1185">Reference proteome</keyword>
<feature type="transmembrane region" description="Helical" evidence="7">
    <location>
        <begin position="57"/>
        <end position="87"/>
    </location>
</feature>
<dbReference type="PANTHER" id="PTHR30151">
    <property type="entry name" value="ALKANE SULFONATE ABC TRANSPORTER-RELATED, MEMBRANE SUBUNIT"/>
    <property type="match status" value="1"/>
</dbReference>
<keyword evidence="3" id="KW-1003">Cell membrane</keyword>
<dbReference type="PROSITE" id="PS50928">
    <property type="entry name" value="ABC_TM1"/>
    <property type="match status" value="1"/>
</dbReference>
<feature type="domain" description="ABC transmembrane type-1" evidence="8">
    <location>
        <begin position="61"/>
        <end position="241"/>
    </location>
</feature>
<dbReference type="GO" id="GO:0055085">
    <property type="term" value="P:transmembrane transport"/>
    <property type="evidence" value="ECO:0007669"/>
    <property type="project" value="InterPro"/>
</dbReference>
<dbReference type="PANTHER" id="PTHR30151:SF0">
    <property type="entry name" value="ABC TRANSPORTER PERMEASE PROTEIN MJ0413-RELATED"/>
    <property type="match status" value="1"/>
</dbReference>
<evidence type="ECO:0000256" key="3">
    <source>
        <dbReference type="ARBA" id="ARBA00022475"/>
    </source>
</evidence>
<dbReference type="eggNOG" id="COG0600">
    <property type="taxonomic scope" value="Bacteria"/>
</dbReference>
<comment type="subcellular location">
    <subcellularLocation>
        <location evidence="1 7">Cell membrane</location>
        <topology evidence="1 7">Multi-pass membrane protein</topology>
    </subcellularLocation>
</comment>
<evidence type="ECO:0000256" key="6">
    <source>
        <dbReference type="ARBA" id="ARBA00023136"/>
    </source>
</evidence>
<dbReference type="InterPro" id="IPR035906">
    <property type="entry name" value="MetI-like_sf"/>
</dbReference>
<dbReference type="Gene3D" id="1.10.3720.10">
    <property type="entry name" value="MetI-like"/>
    <property type="match status" value="1"/>
</dbReference>
<dbReference type="AlphaFoldDB" id="A0A1I2K5J7"/>
<feature type="transmembrane region" description="Helical" evidence="7">
    <location>
        <begin position="99"/>
        <end position="121"/>
    </location>
</feature>
<dbReference type="GO" id="GO:0005886">
    <property type="term" value="C:plasma membrane"/>
    <property type="evidence" value="ECO:0007669"/>
    <property type="project" value="UniProtKB-SubCell"/>
</dbReference>
<dbReference type="CDD" id="cd06261">
    <property type="entry name" value="TM_PBP2"/>
    <property type="match status" value="1"/>
</dbReference>
<evidence type="ECO:0000256" key="7">
    <source>
        <dbReference type="RuleBase" id="RU363032"/>
    </source>
</evidence>
<evidence type="ECO:0000313" key="10">
    <source>
        <dbReference type="Proteomes" id="UP000182135"/>
    </source>
</evidence>
<accession>A0A1I2K5J7</accession>
<keyword evidence="2 7" id="KW-0813">Transport</keyword>
<keyword evidence="4 7" id="KW-0812">Transmembrane</keyword>
<keyword evidence="5 7" id="KW-1133">Transmembrane helix</keyword>
<gene>
    <name evidence="9" type="ORF">SAMN04487885_104107</name>
</gene>
<sequence>MMISTTLKKINKHYILAIVFWLMIWQISSVILGQEILLVSPFYAFKRLLKLSMELEFWESIAFSFTKITTGFILAFFTGIIMAIIAANNKSFKILIEPLILTIQAIPVASFIILCLIWISSNNLSTLISFLMVLPVVYRNILDGINSIPRELNDMAKVFKVSKSKKIRYIYMSHVVPYLRAACSVSLGLCWKSGIAAEVIGMPTNSIGENLYEAKIYLNTPDLFAWTIVIIIISICFQNGFLALIDKLLHKVEIN</sequence>
<dbReference type="InterPro" id="IPR000515">
    <property type="entry name" value="MetI-like"/>
</dbReference>
<reference evidence="9 10" key="1">
    <citation type="submission" date="2016-10" db="EMBL/GenBank/DDBJ databases">
        <authorList>
            <person name="de Groot N.N."/>
        </authorList>
    </citation>
    <scope>NUCLEOTIDE SEQUENCE [LARGE SCALE GENOMIC DNA]</scope>
    <source>
        <strain evidence="9 10">NLAE-zl-G419</strain>
    </source>
</reference>
<evidence type="ECO:0000256" key="5">
    <source>
        <dbReference type="ARBA" id="ARBA00022989"/>
    </source>
</evidence>
<dbReference type="Pfam" id="PF00528">
    <property type="entry name" value="BPD_transp_1"/>
    <property type="match status" value="1"/>
</dbReference>
<feature type="transmembrane region" description="Helical" evidence="7">
    <location>
        <begin position="223"/>
        <end position="245"/>
    </location>
</feature>
<dbReference type="Proteomes" id="UP000182135">
    <property type="component" value="Unassembled WGS sequence"/>
</dbReference>
<dbReference type="EMBL" id="FOOE01000004">
    <property type="protein sequence ID" value="SFF61609.1"/>
    <property type="molecule type" value="Genomic_DNA"/>
</dbReference>
<keyword evidence="6 7" id="KW-0472">Membrane</keyword>